<name>A0A9Q0K2S4_9MAGN</name>
<dbReference type="Proteomes" id="UP001141806">
    <property type="component" value="Unassembled WGS sequence"/>
</dbReference>
<comment type="caution">
    <text evidence="1">The sequence shown here is derived from an EMBL/GenBank/DDBJ whole genome shotgun (WGS) entry which is preliminary data.</text>
</comment>
<dbReference type="EMBL" id="JAMYWD010000009">
    <property type="protein sequence ID" value="KAJ4959810.1"/>
    <property type="molecule type" value="Genomic_DNA"/>
</dbReference>
<sequence length="111" mass="12553">MTYAALIIRRRREIFAAIENSADGFLEIHRGIVAIQSRGGINNFLFRLLDGRCGDRNHGSRRDNNPKASQIFSGLKYKSVDFEARYELDPFAFDQLDSISAASRPSKQSQT</sequence>
<dbReference type="AlphaFoldDB" id="A0A9Q0K2S4"/>
<evidence type="ECO:0000313" key="2">
    <source>
        <dbReference type="Proteomes" id="UP001141806"/>
    </source>
</evidence>
<accession>A0A9Q0K2S4</accession>
<organism evidence="1 2">
    <name type="scientific">Protea cynaroides</name>
    <dbReference type="NCBI Taxonomy" id="273540"/>
    <lineage>
        <taxon>Eukaryota</taxon>
        <taxon>Viridiplantae</taxon>
        <taxon>Streptophyta</taxon>
        <taxon>Embryophyta</taxon>
        <taxon>Tracheophyta</taxon>
        <taxon>Spermatophyta</taxon>
        <taxon>Magnoliopsida</taxon>
        <taxon>Proteales</taxon>
        <taxon>Proteaceae</taxon>
        <taxon>Protea</taxon>
    </lineage>
</organism>
<gene>
    <name evidence="1" type="ORF">NE237_019720</name>
</gene>
<keyword evidence="2" id="KW-1185">Reference proteome</keyword>
<proteinExistence type="predicted"/>
<evidence type="ECO:0000313" key="1">
    <source>
        <dbReference type="EMBL" id="KAJ4959810.1"/>
    </source>
</evidence>
<protein>
    <submittedName>
        <fullName evidence="1">Uncharacterized protein</fullName>
    </submittedName>
</protein>
<reference evidence="1" key="1">
    <citation type="journal article" date="2023" name="Plant J.">
        <title>The genome of the king protea, Protea cynaroides.</title>
        <authorList>
            <person name="Chang J."/>
            <person name="Duong T.A."/>
            <person name="Schoeman C."/>
            <person name="Ma X."/>
            <person name="Roodt D."/>
            <person name="Barker N."/>
            <person name="Li Z."/>
            <person name="Van de Peer Y."/>
            <person name="Mizrachi E."/>
        </authorList>
    </citation>
    <scope>NUCLEOTIDE SEQUENCE</scope>
    <source>
        <tissue evidence="1">Young leaves</tissue>
    </source>
</reference>